<evidence type="ECO:0000256" key="12">
    <source>
        <dbReference type="ARBA" id="ARBA00023186"/>
    </source>
</evidence>
<reference evidence="16 17" key="1">
    <citation type="submission" date="2017-06" db="EMBL/GenBank/DDBJ databases">
        <title>Metabolic interaction between xylem feeders and their symbionts.</title>
        <authorList>
            <person name="Chouaia B."/>
        </authorList>
    </citation>
    <scope>NUCLEOTIDE SEQUENCE [LARGE SCALE GENOMIC DNA]</scope>
    <source>
        <strain evidence="16 17">Gra</strain>
    </source>
</reference>
<evidence type="ECO:0000256" key="13">
    <source>
        <dbReference type="ARBA" id="ARBA00023284"/>
    </source>
</evidence>
<feature type="transmembrane region" description="Helical" evidence="15">
    <location>
        <begin position="14"/>
        <end position="37"/>
    </location>
</feature>
<comment type="function">
    <text evidence="14">Required for disulfide bond formation in some periplasmic proteins. Acts by oxidizing the DsbA protein.</text>
</comment>
<proteinExistence type="inferred from homology"/>
<dbReference type="Gene3D" id="1.20.1550.10">
    <property type="entry name" value="DsbB-like"/>
    <property type="match status" value="1"/>
</dbReference>
<feature type="topological domain" description="Cytoplasmic" evidence="14">
    <location>
        <begin position="164"/>
        <end position="170"/>
    </location>
</feature>
<evidence type="ECO:0000256" key="11">
    <source>
        <dbReference type="ARBA" id="ARBA00023157"/>
    </source>
</evidence>
<dbReference type="OrthoDB" id="3711263at2"/>
<dbReference type="SUPFAM" id="SSF158442">
    <property type="entry name" value="DsbB-like"/>
    <property type="match status" value="1"/>
</dbReference>
<name>A0A2N4XXI0_9GAMM</name>
<feature type="topological domain" description="Periplasmic" evidence="14">
    <location>
        <begin position="90"/>
        <end position="144"/>
    </location>
</feature>
<feature type="topological domain" description="Cytoplasmic" evidence="14">
    <location>
        <begin position="66"/>
        <end position="71"/>
    </location>
</feature>
<feature type="topological domain" description="Cytoplasmic" evidence="14">
    <location>
        <begin position="1"/>
        <end position="14"/>
    </location>
</feature>
<gene>
    <name evidence="14" type="primary">dsbB</name>
    <name evidence="16" type="ORF">CEX73_00630</name>
</gene>
<dbReference type="InterPro" id="IPR003752">
    <property type="entry name" value="DiS_bond_form_DsbB/BdbC"/>
</dbReference>
<evidence type="ECO:0000256" key="7">
    <source>
        <dbReference type="ARBA" id="ARBA00022982"/>
    </source>
</evidence>
<dbReference type="GO" id="GO:0006457">
    <property type="term" value="P:protein folding"/>
    <property type="evidence" value="ECO:0007669"/>
    <property type="project" value="InterPro"/>
</dbReference>
<sequence>MLQLIYRYSITRKAWLLLALTAFSLELVGLYFQYFMLINPCVLCIYQRFALYGVMIAGLVGAISPSTPLRFIGLGFWLYSAWKGLLSAIKHTDLQLYPSPFVVCDFLVSFPSWLKLDKLLPVLFNATGNCTTHQLHFLSLAITQWMIIIFAIYLAIGIIILFVQICFLTK</sequence>
<dbReference type="PANTHER" id="PTHR36570">
    <property type="entry name" value="DISULFIDE BOND FORMATION PROTEIN B"/>
    <property type="match status" value="1"/>
</dbReference>
<evidence type="ECO:0000256" key="10">
    <source>
        <dbReference type="ARBA" id="ARBA00023136"/>
    </source>
</evidence>
<feature type="transmembrane region" description="Helical" evidence="15">
    <location>
        <begin position="145"/>
        <end position="168"/>
    </location>
</feature>
<evidence type="ECO:0000256" key="8">
    <source>
        <dbReference type="ARBA" id="ARBA00022989"/>
    </source>
</evidence>
<keyword evidence="7 14" id="KW-0249">Electron transport</keyword>
<keyword evidence="6 14" id="KW-0812">Transmembrane</keyword>
<evidence type="ECO:0000256" key="1">
    <source>
        <dbReference type="ARBA" id="ARBA00004429"/>
    </source>
</evidence>
<accession>A0A2N4XXI0</accession>
<evidence type="ECO:0000313" key="17">
    <source>
        <dbReference type="Proteomes" id="UP000234253"/>
    </source>
</evidence>
<organism evidence="16 17">
    <name type="scientific">Candidatus Palibaumannia cicadellinicola</name>
    <dbReference type="NCBI Taxonomy" id="186490"/>
    <lineage>
        <taxon>Bacteria</taxon>
        <taxon>Pseudomonadati</taxon>
        <taxon>Pseudomonadota</taxon>
        <taxon>Gammaproteobacteria</taxon>
        <taxon>Candidatus Palibaumannia</taxon>
    </lineage>
</organism>
<feature type="disulfide bond" description="Redox-active" evidence="14">
    <location>
        <begin position="41"/>
        <end position="44"/>
    </location>
</feature>
<keyword evidence="8 14" id="KW-1133">Transmembrane helix</keyword>
<dbReference type="HAMAP" id="MF_00286">
    <property type="entry name" value="DsbB"/>
    <property type="match status" value="1"/>
</dbReference>
<dbReference type="InterPro" id="IPR050183">
    <property type="entry name" value="DsbB"/>
</dbReference>
<keyword evidence="13 14" id="KW-0676">Redox-active center</keyword>
<keyword evidence="9 14" id="KW-0560">Oxidoreductase</keyword>
<dbReference type="InterPro" id="IPR023380">
    <property type="entry name" value="DsbB-like_sf"/>
</dbReference>
<evidence type="ECO:0000256" key="14">
    <source>
        <dbReference type="HAMAP-Rule" id="MF_00286"/>
    </source>
</evidence>
<comment type="subcellular location">
    <subcellularLocation>
        <location evidence="1">Cell inner membrane</location>
        <topology evidence="1">Multi-pass membrane protein</topology>
    </subcellularLocation>
    <subcellularLocation>
        <location evidence="14">Cell membrane</location>
        <topology evidence="14">Multi-pass membrane protein</topology>
    </subcellularLocation>
</comment>
<feature type="transmembrane region" description="Helical" evidence="15">
    <location>
        <begin position="49"/>
        <end position="65"/>
    </location>
</feature>
<dbReference type="EMBL" id="NJPO01000036">
    <property type="protein sequence ID" value="PLK59174.1"/>
    <property type="molecule type" value="Genomic_DNA"/>
</dbReference>
<keyword evidence="3 14" id="KW-0813">Transport</keyword>
<evidence type="ECO:0000313" key="16">
    <source>
        <dbReference type="EMBL" id="PLK59174.1"/>
    </source>
</evidence>
<dbReference type="AlphaFoldDB" id="A0A2N4XXI0"/>
<dbReference type="PANTHER" id="PTHR36570:SF2">
    <property type="entry name" value="DISULFIDE BOND FORMATION PROTEIN B"/>
    <property type="match status" value="1"/>
</dbReference>
<dbReference type="GO" id="GO:0009055">
    <property type="term" value="F:electron transfer activity"/>
    <property type="evidence" value="ECO:0007669"/>
    <property type="project" value="UniProtKB-UniRule"/>
</dbReference>
<comment type="caution">
    <text evidence="16">The sequence shown here is derived from an EMBL/GenBank/DDBJ whole genome shotgun (WGS) entry which is preliminary data.</text>
</comment>
<evidence type="ECO:0000256" key="5">
    <source>
        <dbReference type="ARBA" id="ARBA00022519"/>
    </source>
</evidence>
<comment type="similarity">
    <text evidence="2 14">Belongs to the DsbB family.</text>
</comment>
<keyword evidence="10 14" id="KW-0472">Membrane</keyword>
<dbReference type="NCBIfam" id="NF002485">
    <property type="entry name" value="PRK01749.1"/>
    <property type="match status" value="1"/>
</dbReference>
<evidence type="ECO:0000256" key="9">
    <source>
        <dbReference type="ARBA" id="ARBA00023002"/>
    </source>
</evidence>
<keyword evidence="5" id="KW-0997">Cell inner membrane</keyword>
<evidence type="ECO:0000256" key="4">
    <source>
        <dbReference type="ARBA" id="ARBA00022475"/>
    </source>
</evidence>
<evidence type="ECO:0000256" key="6">
    <source>
        <dbReference type="ARBA" id="ARBA00022692"/>
    </source>
</evidence>
<dbReference type="Proteomes" id="UP000234253">
    <property type="component" value="Unassembled WGS sequence"/>
</dbReference>
<dbReference type="GO" id="GO:0015035">
    <property type="term" value="F:protein-disulfide reductase activity"/>
    <property type="evidence" value="ECO:0007669"/>
    <property type="project" value="UniProtKB-UniRule"/>
</dbReference>
<dbReference type="RefSeq" id="WP_101626693.1">
    <property type="nucleotide sequence ID" value="NZ_NJPO01000036.1"/>
</dbReference>
<dbReference type="GO" id="GO:0005886">
    <property type="term" value="C:plasma membrane"/>
    <property type="evidence" value="ECO:0007669"/>
    <property type="project" value="UniProtKB-SubCell"/>
</dbReference>
<protein>
    <recommendedName>
        <fullName evidence="14">Disulfide bond formation protein B</fullName>
    </recommendedName>
    <alternativeName>
        <fullName evidence="14">Disulfide oxidoreductase</fullName>
    </alternativeName>
</protein>
<evidence type="ECO:0000256" key="3">
    <source>
        <dbReference type="ARBA" id="ARBA00022448"/>
    </source>
</evidence>
<keyword evidence="12 14" id="KW-0143">Chaperone</keyword>
<evidence type="ECO:0000256" key="2">
    <source>
        <dbReference type="ARBA" id="ARBA00008823"/>
    </source>
</evidence>
<feature type="topological domain" description="Periplasmic" evidence="14">
    <location>
        <begin position="32"/>
        <end position="49"/>
    </location>
</feature>
<dbReference type="InterPro" id="IPR022920">
    <property type="entry name" value="Disulphide_bond_form_DsbB"/>
</dbReference>
<keyword evidence="4 14" id="KW-1003">Cell membrane</keyword>
<dbReference type="Pfam" id="PF02600">
    <property type="entry name" value="DsbB"/>
    <property type="match status" value="1"/>
</dbReference>
<feature type="disulfide bond" description="Redox-active" evidence="14">
    <location>
        <begin position="104"/>
        <end position="130"/>
    </location>
</feature>
<keyword evidence="11 14" id="KW-1015">Disulfide bond</keyword>
<evidence type="ECO:0000256" key="15">
    <source>
        <dbReference type="SAM" id="Phobius"/>
    </source>
</evidence>